<reference evidence="1" key="2">
    <citation type="submission" date="2006-01" db="EMBL/GenBank/DDBJ databases">
        <authorList>
            <person name="Genoscope"/>
        </authorList>
    </citation>
    <scope>NUCLEOTIDE SEQUENCE</scope>
</reference>
<gene>
    <name evidence="1" type="ORF">kuste2446</name>
</gene>
<accession>Q1Q6J2</accession>
<proteinExistence type="predicted"/>
<evidence type="ECO:0000313" key="1">
    <source>
        <dbReference type="EMBL" id="CAJ73193.1"/>
    </source>
</evidence>
<organism evidence="1">
    <name type="scientific">Kuenenia stuttgartiensis</name>
    <dbReference type="NCBI Taxonomy" id="174633"/>
    <lineage>
        <taxon>Bacteria</taxon>
        <taxon>Pseudomonadati</taxon>
        <taxon>Planctomycetota</taxon>
        <taxon>Candidatus Brocadiia</taxon>
        <taxon>Candidatus Brocadiales</taxon>
        <taxon>Candidatus Brocadiaceae</taxon>
        <taxon>Candidatus Kuenenia</taxon>
    </lineage>
</organism>
<protein>
    <recommendedName>
        <fullName evidence="2">Guanylate cyclase domain-containing protein</fullName>
    </recommendedName>
</protein>
<dbReference type="EMBL" id="CT573071">
    <property type="protein sequence ID" value="CAJ73193.1"/>
    <property type="molecule type" value="Genomic_DNA"/>
</dbReference>
<reference evidence="1" key="1">
    <citation type="journal article" date="2006" name="Nature">
        <title>Deciphering the evolution and metabolism of an anammox bacterium from a community genome.</title>
        <authorList>
            <person name="Strous M."/>
            <person name="Pelletier E."/>
            <person name="Mangenot S."/>
            <person name="Rattei T."/>
            <person name="Lehner A."/>
            <person name="Taylor M.W."/>
            <person name="Horn M."/>
            <person name="Daims H."/>
            <person name="Bartol-Mavel D."/>
            <person name="Wincker P."/>
            <person name="Barbe V."/>
            <person name="Fonknechten N."/>
            <person name="Vallenet D."/>
            <person name="Segurens B."/>
            <person name="Schenowitz-Truong C."/>
            <person name="Medigue C."/>
            <person name="Collingro A."/>
            <person name="Snel B."/>
            <person name="Dutilh B.E."/>
            <person name="OpDenCamp H.J.M."/>
            <person name="vanDerDrift C."/>
            <person name="Cirpus I."/>
            <person name="vanDePas-Schoonen K.T."/>
            <person name="Harhangi H.R."/>
            <person name="vanNiftrik L."/>
            <person name="Schmid M."/>
            <person name="Keltjens J."/>
            <person name="vanDeVossenberg J."/>
            <person name="Kartal B."/>
            <person name="Meier H."/>
            <person name="Frishman D."/>
            <person name="Huynen M.A."/>
            <person name="Mewes H."/>
            <person name="Weissenbach J."/>
            <person name="Jetten M.S.M."/>
            <person name="Wagner M."/>
            <person name="LePaslier D."/>
        </authorList>
    </citation>
    <scope>NUCLEOTIDE SEQUENCE</scope>
</reference>
<dbReference type="RefSeq" id="WP_169704314.1">
    <property type="nucleotide sequence ID" value="NZ_OCTL01000144.1"/>
</dbReference>
<name>Q1Q6J2_KUEST</name>
<sequence length="256" mass="29314">MADEEQNYLFCFLDVLGFSNIVKTRGLSDLYADYRKLIEAASDNTHDGLVFSSWDGVPYFGMERFESTYFSDTIVFWGAYHPRKLQSLCYMAMEVMCRAIEIGLPLRGSISAGVAILDKSQNHFLGKPVVNAAEAEKVQRWIGVTLSKEFREAPFNEGFSAACLMPWERHLKEGGLAAVTPLVLDYPRWWRKSRKDSLQEAVARLDTDPDCSDIYQNTLAFCDYSQANPRWWEQHENYRERDAQPANSKGRPKGRP</sequence>
<dbReference type="AlphaFoldDB" id="Q1Q6J2"/>
<evidence type="ECO:0008006" key="2">
    <source>
        <dbReference type="Google" id="ProtNLM"/>
    </source>
</evidence>